<reference evidence="1" key="1">
    <citation type="submission" date="2022-05" db="EMBL/GenBank/DDBJ databases">
        <title>The Musa troglodytarum L. genome provides insights into the mechanism of non-climacteric behaviour and enrichment of carotenoids.</title>
        <authorList>
            <person name="Wang J."/>
        </authorList>
    </citation>
    <scope>NUCLEOTIDE SEQUENCE</scope>
    <source>
        <tissue evidence="1">Leaf</tissue>
    </source>
</reference>
<dbReference type="EMBL" id="CP097506">
    <property type="protein sequence ID" value="URD97233.1"/>
    <property type="molecule type" value="Genomic_DNA"/>
</dbReference>
<dbReference type="AlphaFoldDB" id="A0A9E7FNS2"/>
<proteinExistence type="predicted"/>
<evidence type="ECO:0000313" key="1">
    <source>
        <dbReference type="EMBL" id="URD97233.1"/>
    </source>
</evidence>
<name>A0A9E7FNS2_9LILI</name>
<evidence type="ECO:0000313" key="2">
    <source>
        <dbReference type="Proteomes" id="UP001055439"/>
    </source>
</evidence>
<organism evidence="1 2">
    <name type="scientific">Musa troglodytarum</name>
    <name type="common">fe'i banana</name>
    <dbReference type="NCBI Taxonomy" id="320322"/>
    <lineage>
        <taxon>Eukaryota</taxon>
        <taxon>Viridiplantae</taxon>
        <taxon>Streptophyta</taxon>
        <taxon>Embryophyta</taxon>
        <taxon>Tracheophyta</taxon>
        <taxon>Spermatophyta</taxon>
        <taxon>Magnoliopsida</taxon>
        <taxon>Liliopsida</taxon>
        <taxon>Zingiberales</taxon>
        <taxon>Musaceae</taxon>
        <taxon>Musa</taxon>
    </lineage>
</organism>
<dbReference type="Proteomes" id="UP001055439">
    <property type="component" value="Chromosome 4"/>
</dbReference>
<gene>
    <name evidence="1" type="ORF">MUK42_35482</name>
</gene>
<sequence>MECLSYCLLCRIRCGTVCGEGNIETETLLALLVLLTLQVNVRWARMAASYRRGISHVTLRLLPTHPCSHGIPVSLVCASRCTHYVACSRHQDGDDDAYFSKREGRGKRKWQFHRSKMEEIRVLHGLPTRREPACGPLGTSAAHSHRRTDDINLLSCPFTPSPVAFPCPLPSCYRR</sequence>
<accession>A0A9E7FNS2</accession>
<keyword evidence="2" id="KW-1185">Reference proteome</keyword>
<protein>
    <submittedName>
        <fullName evidence="1">Uncharacterized protein</fullName>
    </submittedName>
</protein>